<dbReference type="AlphaFoldDB" id="A0A4C1TW58"/>
<reference evidence="1 2" key="1">
    <citation type="journal article" date="2019" name="Commun. Biol.">
        <title>The bagworm genome reveals a unique fibroin gene that provides high tensile strength.</title>
        <authorList>
            <person name="Kono N."/>
            <person name="Nakamura H."/>
            <person name="Ohtoshi R."/>
            <person name="Tomita M."/>
            <person name="Numata K."/>
            <person name="Arakawa K."/>
        </authorList>
    </citation>
    <scope>NUCLEOTIDE SEQUENCE [LARGE SCALE GENOMIC DNA]</scope>
</reference>
<evidence type="ECO:0000313" key="2">
    <source>
        <dbReference type="Proteomes" id="UP000299102"/>
    </source>
</evidence>
<accession>A0A4C1TW58</accession>
<protein>
    <submittedName>
        <fullName evidence="1">Uncharacterized protein</fullName>
    </submittedName>
</protein>
<gene>
    <name evidence="1" type="ORF">EVAR_9089_1</name>
</gene>
<keyword evidence="2" id="KW-1185">Reference proteome</keyword>
<organism evidence="1 2">
    <name type="scientific">Eumeta variegata</name>
    <name type="common">Bagworm moth</name>
    <name type="synonym">Eumeta japonica</name>
    <dbReference type="NCBI Taxonomy" id="151549"/>
    <lineage>
        <taxon>Eukaryota</taxon>
        <taxon>Metazoa</taxon>
        <taxon>Ecdysozoa</taxon>
        <taxon>Arthropoda</taxon>
        <taxon>Hexapoda</taxon>
        <taxon>Insecta</taxon>
        <taxon>Pterygota</taxon>
        <taxon>Neoptera</taxon>
        <taxon>Endopterygota</taxon>
        <taxon>Lepidoptera</taxon>
        <taxon>Glossata</taxon>
        <taxon>Ditrysia</taxon>
        <taxon>Tineoidea</taxon>
        <taxon>Psychidae</taxon>
        <taxon>Oiketicinae</taxon>
        <taxon>Eumeta</taxon>
    </lineage>
</organism>
<name>A0A4C1TW58_EUMVA</name>
<dbReference type="EMBL" id="BGZK01000094">
    <property type="protein sequence ID" value="GBP18247.1"/>
    <property type="molecule type" value="Genomic_DNA"/>
</dbReference>
<evidence type="ECO:0000313" key="1">
    <source>
        <dbReference type="EMBL" id="GBP18247.1"/>
    </source>
</evidence>
<comment type="caution">
    <text evidence="1">The sequence shown here is derived from an EMBL/GenBank/DDBJ whole genome shotgun (WGS) entry which is preliminary data.</text>
</comment>
<proteinExistence type="predicted"/>
<sequence length="70" mass="7770">MINIEWSTCVALTLTVAPSSANFARTRWVNLRIAVPFSLDTAYNRLKSFIDGSKIVCELSRPLVRPSSGK</sequence>
<dbReference type="Proteomes" id="UP000299102">
    <property type="component" value="Unassembled WGS sequence"/>
</dbReference>